<accession>A0ACC2BKU0</accession>
<comment type="caution">
    <text evidence="1">The sequence shown here is derived from an EMBL/GenBank/DDBJ whole genome shotgun (WGS) entry which is preliminary data.</text>
</comment>
<gene>
    <name evidence="1" type="ORF">O6H91_14G000500</name>
</gene>
<dbReference type="EMBL" id="CM055105">
    <property type="protein sequence ID" value="KAJ7530356.1"/>
    <property type="molecule type" value="Genomic_DNA"/>
</dbReference>
<reference evidence="2" key="1">
    <citation type="journal article" date="2024" name="Proc. Natl. Acad. Sci. U.S.A.">
        <title>Extraordinary preservation of gene collinearity over three hundred million years revealed in homosporous lycophytes.</title>
        <authorList>
            <person name="Li C."/>
            <person name="Wickell D."/>
            <person name="Kuo L.Y."/>
            <person name="Chen X."/>
            <person name="Nie B."/>
            <person name="Liao X."/>
            <person name="Peng D."/>
            <person name="Ji J."/>
            <person name="Jenkins J."/>
            <person name="Williams M."/>
            <person name="Shu S."/>
            <person name="Plott C."/>
            <person name="Barry K."/>
            <person name="Rajasekar S."/>
            <person name="Grimwood J."/>
            <person name="Han X."/>
            <person name="Sun S."/>
            <person name="Hou Z."/>
            <person name="He W."/>
            <person name="Dai G."/>
            <person name="Sun C."/>
            <person name="Schmutz J."/>
            <person name="Leebens-Mack J.H."/>
            <person name="Li F.W."/>
            <person name="Wang L."/>
        </authorList>
    </citation>
    <scope>NUCLEOTIDE SEQUENCE [LARGE SCALE GENOMIC DNA]</scope>
    <source>
        <strain evidence="2">cv. PW_Plant_1</strain>
    </source>
</reference>
<proteinExistence type="predicted"/>
<evidence type="ECO:0000313" key="1">
    <source>
        <dbReference type="EMBL" id="KAJ7530356.1"/>
    </source>
</evidence>
<protein>
    <submittedName>
        <fullName evidence="1">Uncharacterized protein</fullName>
    </submittedName>
</protein>
<keyword evidence="2" id="KW-1185">Reference proteome</keyword>
<dbReference type="Proteomes" id="UP001162992">
    <property type="component" value="Chromosome 14"/>
</dbReference>
<evidence type="ECO:0000313" key="2">
    <source>
        <dbReference type="Proteomes" id="UP001162992"/>
    </source>
</evidence>
<name>A0ACC2BKU0_DIPCM</name>
<sequence length="855" mass="95698">MAERTIYVSGIPFTAVAKELVDFLEGVVGEGSVYAVDIKTRGENWMSKGYGFVEFVEAEAASKAYLLGKQGLLLFQSRRLKVDVAKKIVKASPAYKLAKLENGHLSMGCQMSQDTCHVLWSTANVVTELDHSAKKLTFFFGIQNIEYKMVLQYPSMYEISPCTPVGSTSKSLLLKLYYPPKVYLRRQASRGSIEFDEDFPIMSELLFSFAERYKYCKDDQEPPWIRTTDFTPNRSIGQSLVYCLKLPHVSENLIDKVVKELVDFSLTDYPPNFEKINLRCGESYSSSQELVPLLCSHIVNRLPFEIVFKLNNLVQQGYLNGPDITPEFCDLLDPSKTPVEHAMVILEDFAKSKVTIYSPMRLLWRKLQNYKRSSRSRNNGVIKPDDGQMLVGRLLITPTKVYCMGPEIDVSNRVTRHFAGVIDSFLRIAFVEEDWDKISSTMLSVPLTGGARTAQNMDTSDVYTRILRVLQSGVYLGGKHYEFLAFSASQLREQSVWMFASTRAITANSVRSWMGDFLSIRNVAKCAARMGQSFSSSTHTLNVSSYEISHIRDIERNCGQIKYCFSDGIGKISKAFAMEVAAKCGLKKLSCKVPSAFQIRYGGYKGVVAVDPSSFSKLSLRPSMCKFPSPHTGLDVLSWTRFIPCYLNRQVINLLSTLGVPNDAFERMQREVIEQLTRIVHDPVVALEVLQLACAGETHKIMVQMLQAGYHPQTEPYLNSLLQVFRASQLLMLRTKSRILVPKGRCLMGCLDETGILEYGEAFVQVSPTPGTRSLLKDGLDAPRDGCGVSGQESACVVQGHVVVAKNPCLHPGDVRVLRAVNVPSLRHMVDCIVFPQRGPRFSHSTLASYSLARG</sequence>
<organism evidence="1 2">
    <name type="scientific">Diphasiastrum complanatum</name>
    <name type="common">Issler's clubmoss</name>
    <name type="synonym">Lycopodium complanatum</name>
    <dbReference type="NCBI Taxonomy" id="34168"/>
    <lineage>
        <taxon>Eukaryota</taxon>
        <taxon>Viridiplantae</taxon>
        <taxon>Streptophyta</taxon>
        <taxon>Embryophyta</taxon>
        <taxon>Tracheophyta</taxon>
        <taxon>Lycopodiopsida</taxon>
        <taxon>Lycopodiales</taxon>
        <taxon>Lycopodiaceae</taxon>
        <taxon>Lycopodioideae</taxon>
        <taxon>Diphasiastrum</taxon>
    </lineage>
</organism>